<sequence length="737" mass="79342">MTGEAVRPVRLRPLGPGWAVWDTFVVRPAGLPFDWLALDDAGLLAQPLFREALAWQNPRLTARLRPGRGRERPSDRRAFRRAITSYAQRYCAKNDTIGFFGPAAWGAWSEGGTAVTAAGRPPRARRASFELWAVQAIADALERRHALTPWTVVHLAPGLHRSEAGVMLADGSLLRAAEADLRLLALVDGRRTGADLAAEYGPQGAGEVPRRLARLRAMGILTSGFAVRRGVAPERSLRGQLLGVSDPPRRAAALADLDALVAARERVAAAGGDHAAVERAQHDLRAAFTGLTSRDPDRRHAEFYAGRTLVYEDTVADLDVRLGTGVLGRLAAPLTLLLDSSLWFCNAVADAYERLAAERFGVPAREAGGVPLATVLDALEPLSVPGAAGPADAVAAELTRRWSALLGVPAEGPAVRVRSAALLDRAAASFATGEPRWTRARWQSPDVMFAAASQADLAAGRYLAVLGELHAGLNATDHQPFDRAHPDRAALHARIAADTEGKFVPLYLLRGSILNSRTMPPDCHLPASDTYLGTGGEPPYQPAAARTIPVAALRVHLDGETAIVRTVTGEHVAGLTEVIGDQLSHAAAQRFAVLPPAPYRPRVTIDDLVVSRERWRLPLRELPRAAQGPRRLAAALAAATSARHRHLFAAVTGERKPFLLDVENDASLEVLAHRLTRRADEHPDGHLTLTEMLPGPGDLWLRDDLGRRYTAEFRLVCVREAALANAASERAREAGRG</sequence>
<evidence type="ECO:0000313" key="2">
    <source>
        <dbReference type="EMBL" id="RBQ19217.1"/>
    </source>
</evidence>
<proteinExistence type="predicted"/>
<dbReference type="Pfam" id="PF04738">
    <property type="entry name" value="Lant_dehydr_N"/>
    <property type="match status" value="1"/>
</dbReference>
<evidence type="ECO:0000313" key="3">
    <source>
        <dbReference type="Proteomes" id="UP000253303"/>
    </source>
</evidence>
<organism evidence="2 3">
    <name type="scientific">Spongiactinospora rosea</name>
    <dbReference type="NCBI Taxonomy" id="2248750"/>
    <lineage>
        <taxon>Bacteria</taxon>
        <taxon>Bacillati</taxon>
        <taxon>Actinomycetota</taxon>
        <taxon>Actinomycetes</taxon>
        <taxon>Streptosporangiales</taxon>
        <taxon>Streptosporangiaceae</taxon>
        <taxon>Spongiactinospora</taxon>
    </lineage>
</organism>
<accession>A0A366LZM4</accession>
<dbReference type="InterPro" id="IPR006827">
    <property type="entry name" value="Lant_deHydtase_N"/>
</dbReference>
<name>A0A366LZM4_9ACTN</name>
<protein>
    <recommendedName>
        <fullName evidence="1">Lantibiotic dehydratase N-terminal domain-containing protein</fullName>
    </recommendedName>
</protein>
<reference evidence="2 3" key="1">
    <citation type="submission" date="2018-06" db="EMBL/GenBank/DDBJ databases">
        <title>Sphaerisporangium craniellae sp. nov., isolated from a marine sponge in the South China Sea.</title>
        <authorList>
            <person name="Li L."/>
        </authorList>
    </citation>
    <scope>NUCLEOTIDE SEQUENCE [LARGE SCALE GENOMIC DNA]</scope>
    <source>
        <strain evidence="2 3">LHW63015</strain>
    </source>
</reference>
<feature type="domain" description="Lantibiotic dehydratase N-terminal" evidence="1">
    <location>
        <begin position="46"/>
        <end position="671"/>
    </location>
</feature>
<comment type="caution">
    <text evidence="2">The sequence shown here is derived from an EMBL/GenBank/DDBJ whole genome shotgun (WGS) entry which is preliminary data.</text>
</comment>
<keyword evidence="3" id="KW-1185">Reference proteome</keyword>
<dbReference type="EMBL" id="QMEY01000005">
    <property type="protein sequence ID" value="RBQ19217.1"/>
    <property type="molecule type" value="Genomic_DNA"/>
</dbReference>
<gene>
    <name evidence="2" type="ORF">DP939_14850</name>
</gene>
<dbReference type="Proteomes" id="UP000253303">
    <property type="component" value="Unassembled WGS sequence"/>
</dbReference>
<dbReference type="AlphaFoldDB" id="A0A366LZM4"/>
<evidence type="ECO:0000259" key="1">
    <source>
        <dbReference type="Pfam" id="PF04738"/>
    </source>
</evidence>